<dbReference type="SUPFAM" id="SSF48371">
    <property type="entry name" value="ARM repeat"/>
    <property type="match status" value="1"/>
</dbReference>
<keyword evidence="5" id="KW-1185">Reference proteome</keyword>
<dbReference type="Pfam" id="PF00806">
    <property type="entry name" value="PUF"/>
    <property type="match status" value="1"/>
</dbReference>
<keyword evidence="1" id="KW-0677">Repeat</keyword>
<proteinExistence type="predicted"/>
<dbReference type="OrthoDB" id="668540at2759"/>
<dbReference type="InterPro" id="IPR011989">
    <property type="entry name" value="ARM-like"/>
</dbReference>
<dbReference type="RefSeq" id="XP_005704796.1">
    <property type="nucleotide sequence ID" value="XM_005704739.1"/>
</dbReference>
<dbReference type="KEGG" id="gsl:Gasu_42760"/>
<dbReference type="SMART" id="SM00025">
    <property type="entry name" value="Pumilio"/>
    <property type="match status" value="7"/>
</dbReference>
<dbReference type="STRING" id="130081.M2VYA7"/>
<dbReference type="AlphaFoldDB" id="M2VYA7"/>
<dbReference type="OMA" id="LRGFMYH"/>
<evidence type="ECO:0000313" key="4">
    <source>
        <dbReference type="EMBL" id="EME28276.1"/>
    </source>
</evidence>
<evidence type="ECO:0000259" key="3">
    <source>
        <dbReference type="PROSITE" id="PS50303"/>
    </source>
</evidence>
<feature type="domain" description="PUM-HD" evidence="3">
    <location>
        <begin position="116"/>
        <end position="466"/>
    </location>
</feature>
<dbReference type="GO" id="GO:0003729">
    <property type="term" value="F:mRNA binding"/>
    <property type="evidence" value="ECO:0007669"/>
    <property type="project" value="TreeGrafter"/>
</dbReference>
<dbReference type="InterPro" id="IPR001313">
    <property type="entry name" value="Pumilio_RNA-bd_rpt"/>
</dbReference>
<evidence type="ECO:0000256" key="1">
    <source>
        <dbReference type="ARBA" id="ARBA00022737"/>
    </source>
</evidence>
<feature type="repeat" description="Pumilio" evidence="2">
    <location>
        <begin position="366"/>
        <end position="401"/>
    </location>
</feature>
<sequence>MEEQHTEIFQDFLAWSDSPCYMEYYDSTSSQLGWESSYFNDLQWLSQWKPKVSNPSLTDGYEYSYGANSIRQVSHQNLFIYSSLRKKDSSPSYDDIRQSSDTIHSPRYISKETYNLSNRDLCSQLNNNSIQNLSIHSSSTPTITRSDICKLVKQRHGCQLLLHQLQLGSSLASQEIMETCCLHFGIWMKHPIANFLCQQVWKCLSEQQRMDILQRHWDILPKAALHTYSTRVVQVMISSCGEEENENRNVCISYLQSILSSVAKFLFKDVNGAHVIQHCFLYWSSEDNQFLYHTIQENFLELATHRQGCCMIQTSMDFACSSQLDDIATNIIQHIFVLIHDAFGNYVVQHILDSKNPRYIHDIMKKLQGHWYEMSMEKFSSNITEKCLQLAEATQRWEMIEELAQECSNIGNLLHDAYGNYVIQRMLQVASQPQKIQLKECIEKYWNTLSRSRYGKQIQYNLEKLMNCINY</sequence>
<dbReference type="SMR" id="M2VYA7"/>
<dbReference type="PROSITE" id="PS50302">
    <property type="entry name" value="PUM"/>
    <property type="match status" value="3"/>
</dbReference>
<dbReference type="Proteomes" id="UP000030680">
    <property type="component" value="Unassembled WGS sequence"/>
</dbReference>
<organism evidence="4 5">
    <name type="scientific">Galdieria sulphuraria</name>
    <name type="common">Red alga</name>
    <dbReference type="NCBI Taxonomy" id="130081"/>
    <lineage>
        <taxon>Eukaryota</taxon>
        <taxon>Rhodophyta</taxon>
        <taxon>Bangiophyceae</taxon>
        <taxon>Galdieriales</taxon>
        <taxon>Galdieriaceae</taxon>
        <taxon>Galdieria</taxon>
    </lineage>
</organism>
<gene>
    <name evidence="4" type="ORF">Gasu_42760</name>
</gene>
<dbReference type="PROSITE" id="PS50303">
    <property type="entry name" value="PUM_HD"/>
    <property type="match status" value="1"/>
</dbReference>
<name>M2VYA7_GALSU</name>
<dbReference type="EMBL" id="KB454522">
    <property type="protein sequence ID" value="EME28276.1"/>
    <property type="molecule type" value="Genomic_DNA"/>
</dbReference>
<evidence type="ECO:0000313" key="5">
    <source>
        <dbReference type="Proteomes" id="UP000030680"/>
    </source>
</evidence>
<dbReference type="eggNOG" id="KOG2049">
    <property type="taxonomic scope" value="Eukaryota"/>
</dbReference>
<protein>
    <submittedName>
        <fullName evidence="4">Serine rich Pumilio family RNA binding domain pr otein</fullName>
    </submittedName>
</protein>
<dbReference type="InterPro" id="IPR016024">
    <property type="entry name" value="ARM-type_fold"/>
</dbReference>
<dbReference type="GO" id="GO:0010608">
    <property type="term" value="P:post-transcriptional regulation of gene expression"/>
    <property type="evidence" value="ECO:0007669"/>
    <property type="project" value="TreeGrafter"/>
</dbReference>
<dbReference type="PANTHER" id="PTHR12537">
    <property type="entry name" value="RNA BINDING PROTEIN PUMILIO-RELATED"/>
    <property type="match status" value="1"/>
</dbReference>
<accession>M2VYA7</accession>
<dbReference type="InterPro" id="IPR033133">
    <property type="entry name" value="PUM-HD"/>
</dbReference>
<evidence type="ECO:0000256" key="2">
    <source>
        <dbReference type="PROSITE-ProRule" id="PRU00317"/>
    </source>
</evidence>
<dbReference type="GeneID" id="17087129"/>
<feature type="repeat" description="Pumilio" evidence="2">
    <location>
        <begin position="402"/>
        <end position="440"/>
    </location>
</feature>
<reference evidence="5" key="1">
    <citation type="journal article" date="2013" name="Science">
        <title>Gene transfer from bacteria and archaea facilitated evolution of an extremophilic eukaryote.</title>
        <authorList>
            <person name="Schonknecht G."/>
            <person name="Chen W.H."/>
            <person name="Ternes C.M."/>
            <person name="Barbier G.G."/>
            <person name="Shrestha R.P."/>
            <person name="Stanke M."/>
            <person name="Brautigam A."/>
            <person name="Baker B.J."/>
            <person name="Banfield J.F."/>
            <person name="Garavito R.M."/>
            <person name="Carr K."/>
            <person name="Wilkerson C."/>
            <person name="Rensing S.A."/>
            <person name="Gagneul D."/>
            <person name="Dickenson N.E."/>
            <person name="Oesterhelt C."/>
            <person name="Lercher M.J."/>
            <person name="Weber A.P."/>
        </authorList>
    </citation>
    <scope>NUCLEOTIDE SEQUENCE [LARGE SCALE GENOMIC DNA]</scope>
    <source>
        <strain evidence="5">074W</strain>
    </source>
</reference>
<dbReference type="Gramene" id="EME28276">
    <property type="protein sequence ID" value="EME28276"/>
    <property type="gene ID" value="Gasu_42760"/>
</dbReference>
<dbReference type="Gene3D" id="1.25.10.10">
    <property type="entry name" value="Leucine-rich Repeat Variant"/>
    <property type="match status" value="1"/>
</dbReference>
<feature type="repeat" description="Pumilio" evidence="2">
    <location>
        <begin position="330"/>
        <end position="365"/>
    </location>
</feature>
<dbReference type="GO" id="GO:0005737">
    <property type="term" value="C:cytoplasm"/>
    <property type="evidence" value="ECO:0007669"/>
    <property type="project" value="TreeGrafter"/>
</dbReference>
<dbReference type="PANTHER" id="PTHR12537:SF13">
    <property type="entry name" value="PUMILIO HOMOLOGY DOMAIN FAMILY MEMBER 4"/>
    <property type="match status" value="1"/>
</dbReference>
<dbReference type="Pfam" id="PF22493">
    <property type="entry name" value="PUF_NOP9"/>
    <property type="match status" value="1"/>
</dbReference>